<dbReference type="PROSITE" id="PS51293">
    <property type="entry name" value="SANT"/>
    <property type="match status" value="1"/>
</dbReference>
<evidence type="ECO:0000256" key="5">
    <source>
        <dbReference type="ARBA" id="ARBA00023242"/>
    </source>
</evidence>
<dbReference type="Pfam" id="PF00249">
    <property type="entry name" value="Myb_DNA-binding"/>
    <property type="match status" value="2"/>
</dbReference>
<dbReference type="PANTHER" id="PTHR44042:SF69">
    <property type="entry name" value="TRANSCRIPTION FACTOR MYB-RELATED FAMILY"/>
    <property type="match status" value="1"/>
</dbReference>
<accession>A0ABD3D4E7</accession>
<evidence type="ECO:0000256" key="4">
    <source>
        <dbReference type="ARBA" id="ARBA00023163"/>
    </source>
</evidence>
<dbReference type="FunFam" id="1.10.10.60:FF:000009">
    <property type="entry name" value="transcription factor MYB1R1"/>
    <property type="match status" value="1"/>
</dbReference>
<dbReference type="CDD" id="cd00167">
    <property type="entry name" value="SANT"/>
    <property type="match status" value="2"/>
</dbReference>
<evidence type="ECO:0000259" key="7">
    <source>
        <dbReference type="PROSITE" id="PS50090"/>
    </source>
</evidence>
<evidence type="ECO:0000256" key="2">
    <source>
        <dbReference type="ARBA" id="ARBA00023015"/>
    </source>
</evidence>
<dbReference type="SUPFAM" id="SSF46689">
    <property type="entry name" value="Homeodomain-like"/>
    <property type="match status" value="2"/>
</dbReference>
<comment type="caution">
    <text evidence="10">The sequence shown here is derived from an EMBL/GenBank/DDBJ whole genome shotgun (WGS) entry which is preliminary data.</text>
</comment>
<keyword evidence="2" id="KW-0805">Transcription regulation</keyword>
<evidence type="ECO:0000259" key="8">
    <source>
        <dbReference type="PROSITE" id="PS51293"/>
    </source>
</evidence>
<evidence type="ECO:0000313" key="10">
    <source>
        <dbReference type="EMBL" id="KAL3636592.1"/>
    </source>
</evidence>
<feature type="region of interest" description="Disordered" evidence="6">
    <location>
        <begin position="126"/>
        <end position="152"/>
    </location>
</feature>
<dbReference type="SMART" id="SM00717">
    <property type="entry name" value="SANT"/>
    <property type="match status" value="2"/>
</dbReference>
<reference evidence="11" key="1">
    <citation type="journal article" date="2024" name="IScience">
        <title>Strigolactones Initiate the Formation of Haustorium-like Structures in Castilleja.</title>
        <authorList>
            <person name="Buerger M."/>
            <person name="Peterson D."/>
            <person name="Chory J."/>
        </authorList>
    </citation>
    <scope>NUCLEOTIDE SEQUENCE [LARGE SCALE GENOMIC DNA]</scope>
</reference>
<feature type="domain" description="Myb-like" evidence="7">
    <location>
        <begin position="10"/>
        <end position="58"/>
    </location>
</feature>
<dbReference type="InterPro" id="IPR017884">
    <property type="entry name" value="SANT_dom"/>
</dbReference>
<dbReference type="InterPro" id="IPR006447">
    <property type="entry name" value="Myb_dom_plants"/>
</dbReference>
<dbReference type="InterPro" id="IPR001005">
    <property type="entry name" value="SANT/Myb"/>
</dbReference>
<evidence type="ECO:0000256" key="6">
    <source>
        <dbReference type="SAM" id="MobiDB-lite"/>
    </source>
</evidence>
<dbReference type="NCBIfam" id="TIGR01557">
    <property type="entry name" value="myb_SHAQKYF"/>
    <property type="match status" value="1"/>
</dbReference>
<keyword evidence="5" id="KW-0539">Nucleus</keyword>
<feature type="domain" description="SANT" evidence="8">
    <location>
        <begin position="81"/>
        <end position="134"/>
    </location>
</feature>
<gene>
    <name evidence="10" type="ORF">CASFOL_018891</name>
</gene>
<dbReference type="InterPro" id="IPR017930">
    <property type="entry name" value="Myb_dom"/>
</dbReference>
<evidence type="ECO:0000256" key="1">
    <source>
        <dbReference type="ARBA" id="ARBA00004123"/>
    </source>
</evidence>
<dbReference type="Proteomes" id="UP001632038">
    <property type="component" value="Unassembled WGS sequence"/>
</dbReference>
<feature type="compositionally biased region" description="Basic and acidic residues" evidence="6">
    <location>
        <begin position="131"/>
        <end position="140"/>
    </location>
</feature>
<feature type="domain" description="HTH myb-type" evidence="9">
    <location>
        <begin position="78"/>
        <end position="134"/>
    </location>
</feature>
<keyword evidence="3" id="KW-0238">DNA-binding</keyword>
<comment type="subcellular location">
    <subcellularLocation>
        <location evidence="1">Nucleus</location>
    </subcellularLocation>
</comment>
<dbReference type="EMBL" id="JAVIJP010000026">
    <property type="protein sequence ID" value="KAL3636592.1"/>
    <property type="molecule type" value="Genomic_DNA"/>
</dbReference>
<evidence type="ECO:0000313" key="11">
    <source>
        <dbReference type="Proteomes" id="UP001632038"/>
    </source>
</evidence>
<dbReference type="GO" id="GO:0003677">
    <property type="term" value="F:DNA binding"/>
    <property type="evidence" value="ECO:0007669"/>
    <property type="project" value="UniProtKB-KW"/>
</dbReference>
<proteinExistence type="predicted"/>
<dbReference type="InterPro" id="IPR009057">
    <property type="entry name" value="Homeodomain-like_sf"/>
</dbReference>
<evidence type="ECO:0000259" key="9">
    <source>
        <dbReference type="PROSITE" id="PS51294"/>
    </source>
</evidence>
<dbReference type="PROSITE" id="PS50090">
    <property type="entry name" value="MYB_LIKE"/>
    <property type="match status" value="2"/>
</dbReference>
<organism evidence="10 11">
    <name type="scientific">Castilleja foliolosa</name>
    <dbReference type="NCBI Taxonomy" id="1961234"/>
    <lineage>
        <taxon>Eukaryota</taxon>
        <taxon>Viridiplantae</taxon>
        <taxon>Streptophyta</taxon>
        <taxon>Embryophyta</taxon>
        <taxon>Tracheophyta</taxon>
        <taxon>Spermatophyta</taxon>
        <taxon>Magnoliopsida</taxon>
        <taxon>eudicotyledons</taxon>
        <taxon>Gunneridae</taxon>
        <taxon>Pentapetalae</taxon>
        <taxon>asterids</taxon>
        <taxon>lamiids</taxon>
        <taxon>Lamiales</taxon>
        <taxon>Orobanchaceae</taxon>
        <taxon>Pedicularideae</taxon>
        <taxon>Castillejinae</taxon>
        <taxon>Castilleja</taxon>
    </lineage>
</organism>
<dbReference type="PANTHER" id="PTHR44042">
    <property type="entry name" value="DUPLICATED HOMEODOMAIN-LIKE SUPERFAMILY PROTEIN-RELATED"/>
    <property type="match status" value="1"/>
</dbReference>
<evidence type="ECO:0000256" key="3">
    <source>
        <dbReference type="ARBA" id="ARBA00023125"/>
    </source>
</evidence>
<dbReference type="Gene3D" id="1.10.10.60">
    <property type="entry name" value="Homeodomain-like"/>
    <property type="match status" value="2"/>
</dbReference>
<name>A0ABD3D4E7_9LAMI</name>
<dbReference type="PROSITE" id="PS51294">
    <property type="entry name" value="HTH_MYB"/>
    <property type="match status" value="1"/>
</dbReference>
<protein>
    <submittedName>
        <fullName evidence="10">Uncharacterized protein</fullName>
    </submittedName>
</protein>
<dbReference type="GO" id="GO:0005634">
    <property type="term" value="C:nucleus"/>
    <property type="evidence" value="ECO:0007669"/>
    <property type="project" value="UniProtKB-SubCell"/>
</dbReference>
<sequence>MDDVAIGGRRWTWQEDKQFESGLVEFPEEMWPDRWERIAARMGTRSAAEVEQHYEVLLADLEAIKAGLIELPKYGEPKPKKAGRPWTEDEHELFLKGLAKYGRGDWKSISRKMVITRSPSQVASHAQKYYQRLDKDEDQRKRRSIFDNTLTN</sequence>
<keyword evidence="4" id="KW-0804">Transcription</keyword>
<dbReference type="AlphaFoldDB" id="A0ABD3D4E7"/>
<keyword evidence="11" id="KW-1185">Reference proteome</keyword>
<feature type="domain" description="Myb-like" evidence="7">
    <location>
        <begin position="78"/>
        <end position="130"/>
    </location>
</feature>